<accession>A0ABY4RZA9</accession>
<keyword evidence="7" id="KW-1185">Reference proteome</keyword>
<dbReference type="Gene3D" id="2.60.120.200">
    <property type="match status" value="1"/>
</dbReference>
<dbReference type="Pfam" id="PF04616">
    <property type="entry name" value="Glyco_hydro_43"/>
    <property type="match status" value="1"/>
</dbReference>
<evidence type="ECO:0000259" key="5">
    <source>
        <dbReference type="Pfam" id="PF17851"/>
    </source>
</evidence>
<evidence type="ECO:0000256" key="1">
    <source>
        <dbReference type="ARBA" id="ARBA00009865"/>
    </source>
</evidence>
<dbReference type="InterPro" id="IPR013320">
    <property type="entry name" value="ConA-like_dom_sf"/>
</dbReference>
<keyword evidence="2 4" id="KW-0378">Hydrolase</keyword>
<dbReference type="PANTHER" id="PTHR42812">
    <property type="entry name" value="BETA-XYLOSIDASE"/>
    <property type="match status" value="1"/>
</dbReference>
<sequence>MDAAASFFTTLLKLAEKELTVNSRTYTNPIRPGFHPDPSIVRVGEDYYMVNSTFQFFPAIVISHSRDLVHWEYIGHAITESDYIQLSDLPDSYGIWAPDIAYHEGTFYIMATLRLHGSGRRNILMHSDRPEGPYSKPVTINEEGLDPSLFIDDDGSRYMVFGGGGAKLLKLKDDMSGAEGETVFLWPGTGKASPEGPHILKKDGYYYIILAEGGTEYGHCVTTARSRYLTGPYESCPDNPVHTQTDPAAAIQRAGHGKLVQTQHGEWWMVHLAGRPVAGNYCTLGRETCLEPVRWTADGWFEVNEGRGPSVTQRAPQLEETVYSYPALDDFDETALPLHWQFARNPDEAKWSLTERPGCVRLWTGEADIDTIEARNVLVRREQHHRYSASMKLEFRPERDGEEAGLVCYYDTRCFVKLCVAQDSGLKLKLIERRASVTRELQSAAIGQTEAKAIYLQVRVDRDVRSFYYSGDNENWVLAGRIGDAVFLSDEGTMEKKAFTGTMVGFYAVSGGSGRSIPADIDWFHYVPEPPAAGE</sequence>
<evidence type="ECO:0000313" key="6">
    <source>
        <dbReference type="EMBL" id="UQZ87558.1"/>
    </source>
</evidence>
<dbReference type="InterPro" id="IPR041542">
    <property type="entry name" value="GH43_C2"/>
</dbReference>
<dbReference type="GO" id="GO:0009044">
    <property type="term" value="F:xylan 1,4-beta-xylosidase activity"/>
    <property type="evidence" value="ECO:0007669"/>
    <property type="project" value="UniProtKB-EC"/>
</dbReference>
<evidence type="ECO:0000256" key="4">
    <source>
        <dbReference type="RuleBase" id="RU361187"/>
    </source>
</evidence>
<proteinExistence type="inferred from homology"/>
<comment type="similarity">
    <text evidence="1 4">Belongs to the glycosyl hydrolase 43 family.</text>
</comment>
<name>A0ABY4RZA9_9BACL</name>
<reference evidence="6" key="1">
    <citation type="submission" date="2018-02" db="EMBL/GenBank/DDBJ databases">
        <authorList>
            <person name="Kim S.-K."/>
            <person name="Jung H.-I."/>
            <person name="Lee S.-W."/>
        </authorList>
    </citation>
    <scope>NUCLEOTIDE SEQUENCE</scope>
    <source>
        <strain evidence="6">SK3146</strain>
    </source>
</reference>
<keyword evidence="3 4" id="KW-0326">Glycosidase</keyword>
<dbReference type="SUPFAM" id="SSF49899">
    <property type="entry name" value="Concanavalin A-like lectins/glucanases"/>
    <property type="match status" value="1"/>
</dbReference>
<protein>
    <submittedName>
        <fullName evidence="6">Beta-xylosidase</fullName>
        <ecNumber evidence="6">3.2.1.37</ecNumber>
    </submittedName>
</protein>
<dbReference type="SUPFAM" id="SSF75005">
    <property type="entry name" value="Arabinanase/levansucrase/invertase"/>
    <property type="match status" value="1"/>
</dbReference>
<dbReference type="EC" id="3.2.1.37" evidence="6"/>
<dbReference type="InterPro" id="IPR051795">
    <property type="entry name" value="Glycosyl_Hydrlase_43"/>
</dbReference>
<dbReference type="CDD" id="cd08989">
    <property type="entry name" value="GH43_XYL-like"/>
    <property type="match status" value="1"/>
</dbReference>
<evidence type="ECO:0000256" key="3">
    <source>
        <dbReference type="ARBA" id="ARBA00023295"/>
    </source>
</evidence>
<dbReference type="InterPro" id="IPR006710">
    <property type="entry name" value="Glyco_hydro_43"/>
</dbReference>
<evidence type="ECO:0000256" key="2">
    <source>
        <dbReference type="ARBA" id="ARBA00022801"/>
    </source>
</evidence>
<feature type="domain" description="Beta-xylosidase C-terminal Concanavalin A-like" evidence="5">
    <location>
        <begin position="329"/>
        <end position="526"/>
    </location>
</feature>
<dbReference type="PANTHER" id="PTHR42812:SF12">
    <property type="entry name" value="BETA-XYLOSIDASE-RELATED"/>
    <property type="match status" value="1"/>
</dbReference>
<dbReference type="Gene3D" id="2.115.10.20">
    <property type="entry name" value="Glycosyl hydrolase domain, family 43"/>
    <property type="match status" value="1"/>
</dbReference>
<dbReference type="EMBL" id="CP027059">
    <property type="protein sequence ID" value="UQZ87558.1"/>
    <property type="molecule type" value="Genomic_DNA"/>
</dbReference>
<dbReference type="InterPro" id="IPR023296">
    <property type="entry name" value="Glyco_hydro_beta-prop_sf"/>
</dbReference>
<gene>
    <name evidence="6" type="primary">xynB_3</name>
    <name evidence="6" type="ORF">SK3146_06860</name>
</gene>
<reference evidence="6" key="2">
    <citation type="journal article" date="2021" name="J Anim Sci Technol">
        <title>Complete genome sequence of Paenibacillus konkukensis sp. nov. SK3146 as a potential probiotic strain.</title>
        <authorList>
            <person name="Jung H.I."/>
            <person name="Park S."/>
            <person name="Niu K.M."/>
            <person name="Lee S.W."/>
            <person name="Kothari D."/>
            <person name="Yi K.J."/>
            <person name="Kim S.K."/>
        </authorList>
    </citation>
    <scope>NUCLEOTIDE SEQUENCE</scope>
    <source>
        <strain evidence="6">SK3146</strain>
    </source>
</reference>
<dbReference type="Pfam" id="PF17851">
    <property type="entry name" value="GH43_C2"/>
    <property type="match status" value="1"/>
</dbReference>
<organism evidence="6 7">
    <name type="scientific">Paenibacillus konkukensis</name>
    <dbReference type="NCBI Taxonomy" id="2020716"/>
    <lineage>
        <taxon>Bacteria</taxon>
        <taxon>Bacillati</taxon>
        <taxon>Bacillota</taxon>
        <taxon>Bacilli</taxon>
        <taxon>Bacillales</taxon>
        <taxon>Paenibacillaceae</taxon>
        <taxon>Paenibacillus</taxon>
    </lineage>
</organism>
<evidence type="ECO:0000313" key="7">
    <source>
        <dbReference type="Proteomes" id="UP001057134"/>
    </source>
</evidence>
<dbReference type="Proteomes" id="UP001057134">
    <property type="component" value="Chromosome"/>
</dbReference>